<dbReference type="InterPro" id="IPR036249">
    <property type="entry name" value="Thioredoxin-like_sf"/>
</dbReference>
<keyword evidence="4" id="KW-1185">Reference proteome</keyword>
<evidence type="ECO:0000313" key="3">
    <source>
        <dbReference type="EMBL" id="RDH81050.1"/>
    </source>
</evidence>
<evidence type="ECO:0000259" key="2">
    <source>
        <dbReference type="Pfam" id="PF13098"/>
    </source>
</evidence>
<gene>
    <name evidence="3" type="ORF">DIZ80_13085</name>
</gene>
<organism evidence="3 4">
    <name type="scientific">endosymbiont of Galathealinum brachiosum</name>
    <dbReference type="NCBI Taxonomy" id="2200906"/>
    <lineage>
        <taxon>Bacteria</taxon>
        <taxon>Pseudomonadati</taxon>
        <taxon>Pseudomonadota</taxon>
        <taxon>Gammaproteobacteria</taxon>
        <taxon>sulfur-oxidizing symbionts</taxon>
    </lineage>
</organism>
<dbReference type="SUPFAM" id="SSF52833">
    <property type="entry name" value="Thioredoxin-like"/>
    <property type="match status" value="1"/>
</dbReference>
<feature type="chain" id="PRO_5016876202" description="Thioredoxin-like fold domain-containing protein" evidence="1">
    <location>
        <begin position="26"/>
        <end position="163"/>
    </location>
</feature>
<keyword evidence="1" id="KW-0732">Signal</keyword>
<evidence type="ECO:0000256" key="1">
    <source>
        <dbReference type="SAM" id="SignalP"/>
    </source>
</evidence>
<proteinExistence type="predicted"/>
<dbReference type="AlphaFoldDB" id="A0A370D8Z3"/>
<feature type="signal peptide" evidence="1">
    <location>
        <begin position="1"/>
        <end position="25"/>
    </location>
</feature>
<name>A0A370D8Z3_9GAMM</name>
<dbReference type="EMBL" id="QFXC01000013">
    <property type="protein sequence ID" value="RDH81050.1"/>
    <property type="molecule type" value="Genomic_DNA"/>
</dbReference>
<accession>A0A370D8Z3</accession>
<dbReference type="InterPro" id="IPR012336">
    <property type="entry name" value="Thioredoxin-like_fold"/>
</dbReference>
<reference evidence="3 4" key="1">
    <citation type="journal article" date="2018" name="ISME J.">
        <title>Endosymbiont genomes yield clues of tubeworm success.</title>
        <authorList>
            <person name="Li Y."/>
            <person name="Liles M.R."/>
            <person name="Halanych K.M."/>
        </authorList>
    </citation>
    <scope>NUCLEOTIDE SEQUENCE [LARGE SCALE GENOMIC DNA]</scope>
    <source>
        <strain evidence="3">A1464</strain>
    </source>
</reference>
<dbReference type="Proteomes" id="UP000254266">
    <property type="component" value="Unassembled WGS sequence"/>
</dbReference>
<dbReference type="Pfam" id="PF13098">
    <property type="entry name" value="Thioredoxin_2"/>
    <property type="match status" value="1"/>
</dbReference>
<dbReference type="Gene3D" id="3.40.30.10">
    <property type="entry name" value="Glutaredoxin"/>
    <property type="match status" value="1"/>
</dbReference>
<sequence length="163" mass="18829">MFSGLTQIKPFAYVLLLLCSFSVVADTKIQTVKDLREFKRQIEESGLPVLLLFTTEDCEYCEAIRKNYLLPMIDSGDYASRILFRQIYMEYFSYIRDEQGKLISGDSIALKYNVDVTPTILFVNSDWQELSDRIVGINSLDYFDKLLSTSISRAQSKMLKENN</sequence>
<evidence type="ECO:0000313" key="4">
    <source>
        <dbReference type="Proteomes" id="UP000254266"/>
    </source>
</evidence>
<protein>
    <recommendedName>
        <fullName evidence="2">Thioredoxin-like fold domain-containing protein</fullName>
    </recommendedName>
</protein>
<comment type="caution">
    <text evidence="3">The sequence shown here is derived from an EMBL/GenBank/DDBJ whole genome shotgun (WGS) entry which is preliminary data.</text>
</comment>
<feature type="domain" description="Thioredoxin-like fold" evidence="2">
    <location>
        <begin position="43"/>
        <end position="147"/>
    </location>
</feature>